<evidence type="ECO:0000313" key="1">
    <source>
        <dbReference type="EMBL" id="GAN81742.1"/>
    </source>
</evidence>
<protein>
    <recommendedName>
        <fullName evidence="3">Response regulatory domain-containing protein</fullName>
    </recommendedName>
</protein>
<dbReference type="EMBL" id="BANC01000112">
    <property type="protein sequence ID" value="GAN81742.1"/>
    <property type="molecule type" value="Genomic_DNA"/>
</dbReference>
<comment type="caution">
    <text evidence="1">The sequence shown here is derived from an EMBL/GenBank/DDBJ whole genome shotgun (WGS) entry which is preliminary data.</text>
</comment>
<dbReference type="Proteomes" id="UP000032668">
    <property type="component" value="Unassembled WGS sequence"/>
</dbReference>
<reference evidence="1 2" key="1">
    <citation type="submission" date="2012-11" db="EMBL/GenBank/DDBJ databases">
        <title>Whole genome sequence of Acidocella aminolytica 101 = DSM 11237.</title>
        <authorList>
            <person name="Azuma Y."/>
            <person name="Higashiura N."/>
            <person name="Hirakawa H."/>
            <person name="Matsushita K."/>
        </authorList>
    </citation>
    <scope>NUCLEOTIDE SEQUENCE [LARGE SCALE GENOMIC DNA]</scope>
    <source>
        <strain evidence="2">101 / DSM 11237</strain>
    </source>
</reference>
<sequence length="120" mass="12634">MKILLADSNEARREALAAQLTKPDASFSVIPLASEAFLLAEVERLRPNVVLVDMARPDHDMLDSLPRTKQYATGGDVSGWGRSGIYAAGDQCRGKFLSWAGGGAGCRYAGDASGGGVFST</sequence>
<accession>A0A0D6PJ96</accession>
<dbReference type="AlphaFoldDB" id="A0A0D6PJ96"/>
<name>A0A0D6PJ96_9PROT</name>
<keyword evidence="2" id="KW-1185">Reference proteome</keyword>
<gene>
    <name evidence="1" type="ORF">Aam_114_029</name>
</gene>
<dbReference type="InterPro" id="IPR011006">
    <property type="entry name" value="CheY-like_superfamily"/>
</dbReference>
<dbReference type="Gene3D" id="3.40.50.2300">
    <property type="match status" value="1"/>
</dbReference>
<evidence type="ECO:0008006" key="3">
    <source>
        <dbReference type="Google" id="ProtNLM"/>
    </source>
</evidence>
<evidence type="ECO:0000313" key="2">
    <source>
        <dbReference type="Proteomes" id="UP000032668"/>
    </source>
</evidence>
<dbReference type="SUPFAM" id="SSF52172">
    <property type="entry name" value="CheY-like"/>
    <property type="match status" value="1"/>
</dbReference>
<organism evidence="1 2">
    <name type="scientific">Acidocella aminolytica 101 = DSM 11237</name>
    <dbReference type="NCBI Taxonomy" id="1120923"/>
    <lineage>
        <taxon>Bacteria</taxon>
        <taxon>Pseudomonadati</taxon>
        <taxon>Pseudomonadota</taxon>
        <taxon>Alphaproteobacteria</taxon>
        <taxon>Acetobacterales</taxon>
        <taxon>Acidocellaceae</taxon>
        <taxon>Acidocella</taxon>
    </lineage>
</organism>
<proteinExistence type="predicted"/>